<proteinExistence type="predicted"/>
<dbReference type="InterPro" id="IPR009057">
    <property type="entry name" value="Homeodomain-like_sf"/>
</dbReference>
<name>A0ABT2UGV3_9BACL</name>
<sequence>MNRTTLYAHYEDKYAFLEEITEQAFHEMIPE</sequence>
<gene>
    <name evidence="1" type="ORF">OB236_17115</name>
</gene>
<dbReference type="Proteomes" id="UP001652445">
    <property type="component" value="Unassembled WGS sequence"/>
</dbReference>
<dbReference type="SUPFAM" id="SSF46689">
    <property type="entry name" value="Homeodomain-like"/>
    <property type="match status" value="1"/>
</dbReference>
<organism evidence="1 2">
    <name type="scientific">Paenibacillus baimaensis</name>
    <dbReference type="NCBI Taxonomy" id="2982185"/>
    <lineage>
        <taxon>Bacteria</taxon>
        <taxon>Bacillati</taxon>
        <taxon>Bacillota</taxon>
        <taxon>Bacilli</taxon>
        <taxon>Bacillales</taxon>
        <taxon>Paenibacillaceae</taxon>
        <taxon>Paenibacillus</taxon>
    </lineage>
</organism>
<dbReference type="Gene3D" id="1.10.357.10">
    <property type="entry name" value="Tetracycline Repressor, domain 2"/>
    <property type="match status" value="1"/>
</dbReference>
<protein>
    <recommendedName>
        <fullName evidence="3">TetR/AcrR family transcriptional regulator</fullName>
    </recommendedName>
</protein>
<comment type="caution">
    <text evidence="1">The sequence shown here is derived from an EMBL/GenBank/DDBJ whole genome shotgun (WGS) entry which is preliminary data.</text>
</comment>
<keyword evidence="2" id="KW-1185">Reference proteome</keyword>
<evidence type="ECO:0000313" key="1">
    <source>
        <dbReference type="EMBL" id="MCU6793825.1"/>
    </source>
</evidence>
<reference evidence="1 2" key="1">
    <citation type="submission" date="2022-09" db="EMBL/GenBank/DDBJ databases">
        <authorList>
            <person name="Han X.L."/>
            <person name="Wang Q."/>
            <person name="Lu T."/>
        </authorList>
    </citation>
    <scope>NUCLEOTIDE SEQUENCE [LARGE SCALE GENOMIC DNA]</scope>
    <source>
        <strain evidence="1 2">WQ 127069</strain>
    </source>
</reference>
<evidence type="ECO:0000313" key="2">
    <source>
        <dbReference type="Proteomes" id="UP001652445"/>
    </source>
</evidence>
<evidence type="ECO:0008006" key="3">
    <source>
        <dbReference type="Google" id="ProtNLM"/>
    </source>
</evidence>
<dbReference type="EMBL" id="JAOQIO010000069">
    <property type="protein sequence ID" value="MCU6793825.1"/>
    <property type="molecule type" value="Genomic_DNA"/>
</dbReference>
<accession>A0ABT2UGV3</accession>